<evidence type="ECO:0000256" key="10">
    <source>
        <dbReference type="ARBA" id="ARBA00048970"/>
    </source>
</evidence>
<proteinExistence type="inferred from homology"/>
<dbReference type="Pfam" id="PF01728">
    <property type="entry name" value="FtsJ"/>
    <property type="match status" value="1"/>
</dbReference>
<dbReference type="HAMAP" id="MF_01547">
    <property type="entry name" value="RNA_methyltr_E"/>
    <property type="match status" value="1"/>
</dbReference>
<dbReference type="PANTHER" id="PTHR10920">
    <property type="entry name" value="RIBOSOMAL RNA METHYLTRANSFERASE"/>
    <property type="match status" value="1"/>
</dbReference>
<evidence type="ECO:0000256" key="5">
    <source>
        <dbReference type="ARBA" id="ARBA00037569"/>
    </source>
</evidence>
<comment type="catalytic activity">
    <reaction evidence="10 11">
        <text>uridine(2552) in 23S rRNA + S-adenosyl-L-methionine = 2'-O-methyluridine(2552) in 23S rRNA + S-adenosyl-L-homocysteine + H(+)</text>
        <dbReference type="Rhea" id="RHEA:42720"/>
        <dbReference type="Rhea" id="RHEA-COMP:10202"/>
        <dbReference type="Rhea" id="RHEA-COMP:10203"/>
        <dbReference type="ChEBI" id="CHEBI:15378"/>
        <dbReference type="ChEBI" id="CHEBI:57856"/>
        <dbReference type="ChEBI" id="CHEBI:59789"/>
        <dbReference type="ChEBI" id="CHEBI:65315"/>
        <dbReference type="ChEBI" id="CHEBI:74478"/>
        <dbReference type="EC" id="2.1.1.166"/>
    </reaction>
</comment>
<gene>
    <name evidence="11" type="primary">rlmE</name>
    <name evidence="11" type="synonym">ftsJ</name>
    <name evidence="11" type="synonym">rrmJ</name>
    <name evidence="14" type="ORF">RGQ30_23780</name>
</gene>
<dbReference type="CDD" id="cd02440">
    <property type="entry name" value="AdoMet_MTases"/>
    <property type="match status" value="1"/>
</dbReference>
<evidence type="ECO:0000256" key="6">
    <source>
        <dbReference type="ARBA" id="ARBA00038861"/>
    </source>
</evidence>
<accession>A0AA86MIZ8</accession>
<organism evidence="14 15">
    <name type="scientific">Limnobacter thiooxidans</name>
    <dbReference type="NCBI Taxonomy" id="131080"/>
    <lineage>
        <taxon>Bacteria</taxon>
        <taxon>Pseudomonadati</taxon>
        <taxon>Pseudomonadota</taxon>
        <taxon>Betaproteobacteria</taxon>
        <taxon>Burkholderiales</taxon>
        <taxon>Burkholderiaceae</taxon>
        <taxon>Limnobacter</taxon>
    </lineage>
</organism>
<comment type="function">
    <text evidence="5 11">Specifically methylates the uridine in position 2552 of 23S rRNA at the 2'-O position of the ribose in the fully assembled 50S ribosomal subunit.</text>
</comment>
<evidence type="ECO:0000256" key="8">
    <source>
        <dbReference type="ARBA" id="ARBA00041995"/>
    </source>
</evidence>
<dbReference type="InterPro" id="IPR050082">
    <property type="entry name" value="RNA_methyltr_RlmE"/>
</dbReference>
<evidence type="ECO:0000256" key="1">
    <source>
        <dbReference type="ARBA" id="ARBA00022552"/>
    </source>
</evidence>
<feature type="binding site" evidence="11">
    <location>
        <position position="102"/>
    </location>
    <ligand>
        <name>S-adenosyl-L-methionine</name>
        <dbReference type="ChEBI" id="CHEBI:59789"/>
    </ligand>
</feature>
<dbReference type="InterPro" id="IPR015507">
    <property type="entry name" value="rRNA-MeTfrase_E"/>
</dbReference>
<evidence type="ECO:0000256" key="4">
    <source>
        <dbReference type="ARBA" id="ARBA00022691"/>
    </source>
</evidence>
<keyword evidence="1 11" id="KW-0698">rRNA processing</keyword>
<keyword evidence="2 11" id="KW-0489">Methyltransferase</keyword>
<dbReference type="FunFam" id="3.40.50.150:FF:000005">
    <property type="entry name" value="Ribosomal RNA large subunit methyltransferase E"/>
    <property type="match status" value="1"/>
</dbReference>
<dbReference type="GO" id="GO:0005737">
    <property type="term" value="C:cytoplasm"/>
    <property type="evidence" value="ECO:0007669"/>
    <property type="project" value="UniProtKB-SubCell"/>
</dbReference>
<dbReference type="RefSeq" id="WP_130557992.1">
    <property type="nucleotide sequence ID" value="NZ_AP028947.1"/>
</dbReference>
<feature type="domain" description="Ribosomal RNA methyltransferase FtsJ" evidence="13">
    <location>
        <begin position="29"/>
        <end position="209"/>
    </location>
</feature>
<evidence type="ECO:0000256" key="11">
    <source>
        <dbReference type="HAMAP-Rule" id="MF_01547"/>
    </source>
</evidence>
<keyword evidence="15" id="KW-1185">Reference proteome</keyword>
<evidence type="ECO:0000259" key="13">
    <source>
        <dbReference type="Pfam" id="PF01728"/>
    </source>
</evidence>
<protein>
    <recommendedName>
        <fullName evidence="7 11">Ribosomal RNA large subunit methyltransferase E</fullName>
        <ecNumber evidence="6 11">2.1.1.166</ecNumber>
    </recommendedName>
    <alternativeName>
        <fullName evidence="9 11">23S rRNA Um2552 methyltransferase</fullName>
    </alternativeName>
    <alternativeName>
        <fullName evidence="8 11">rRNA (uridine-2'-O-)-methyltransferase</fullName>
    </alternativeName>
</protein>
<dbReference type="EMBL" id="AP028947">
    <property type="protein sequence ID" value="BET26877.1"/>
    <property type="molecule type" value="Genomic_DNA"/>
</dbReference>
<dbReference type="PIRSF" id="PIRSF005461">
    <property type="entry name" value="23S_rRNA_mtase"/>
    <property type="match status" value="1"/>
</dbReference>
<feature type="binding site" evidence="11">
    <location>
        <position position="61"/>
    </location>
    <ligand>
        <name>S-adenosyl-L-methionine</name>
        <dbReference type="ChEBI" id="CHEBI:59789"/>
    </ligand>
</feature>
<dbReference type="AlphaFoldDB" id="A0AA86MIZ8"/>
<dbReference type="Gene3D" id="3.40.50.150">
    <property type="entry name" value="Vaccinia Virus protein VP39"/>
    <property type="match status" value="1"/>
</dbReference>
<dbReference type="SUPFAM" id="SSF53335">
    <property type="entry name" value="S-adenosyl-L-methionine-dependent methyltransferases"/>
    <property type="match status" value="1"/>
</dbReference>
<evidence type="ECO:0000313" key="14">
    <source>
        <dbReference type="EMBL" id="BET26877.1"/>
    </source>
</evidence>
<feature type="binding site" evidence="11">
    <location>
        <position position="127"/>
    </location>
    <ligand>
        <name>S-adenosyl-L-methionine</name>
        <dbReference type="ChEBI" id="CHEBI:59789"/>
    </ligand>
</feature>
<dbReference type="PANTHER" id="PTHR10920:SF18">
    <property type="entry name" value="RRNA METHYLTRANSFERASE 2, MITOCHONDRIAL"/>
    <property type="match status" value="1"/>
</dbReference>
<feature type="active site" description="Proton acceptor" evidence="11 12">
    <location>
        <position position="167"/>
    </location>
</feature>
<sequence length="211" mass="23085">MAKKKKLNKNWLHDHINDPYVKMATNAGYRARAAFKLKEIAEPEGLLKPGIKVVDLGSAPGSWSQVLREALVGPGGVINGRIIALDLLPMEPIAGVEFIQGDFRDDAVLEDLNQRLGGEKLDLVVSDMAPNLSGVAAADSARIEHVCELAIEFALNHLKPNGALIVKIFHGSSYSNVVHQMKQVFKSVSPRKPKASRDRSRETFLLCKGLK</sequence>
<dbReference type="InterPro" id="IPR002877">
    <property type="entry name" value="RNA_MeTrfase_FtsJ_dom"/>
</dbReference>
<dbReference type="Proteomes" id="UP001329151">
    <property type="component" value="Chromosome"/>
</dbReference>
<keyword evidence="4 11" id="KW-0949">S-adenosyl-L-methionine</keyword>
<feature type="binding site" evidence="11">
    <location>
        <position position="86"/>
    </location>
    <ligand>
        <name>S-adenosyl-L-methionine</name>
        <dbReference type="ChEBI" id="CHEBI:59789"/>
    </ligand>
</feature>
<evidence type="ECO:0000256" key="9">
    <source>
        <dbReference type="ARBA" id="ARBA00042745"/>
    </source>
</evidence>
<keyword evidence="11" id="KW-0963">Cytoplasm</keyword>
<dbReference type="KEGG" id="lto:RGQ30_23780"/>
<evidence type="ECO:0000256" key="3">
    <source>
        <dbReference type="ARBA" id="ARBA00022679"/>
    </source>
</evidence>
<evidence type="ECO:0000256" key="7">
    <source>
        <dbReference type="ARBA" id="ARBA00041129"/>
    </source>
</evidence>
<feature type="binding site" evidence="11">
    <location>
        <position position="63"/>
    </location>
    <ligand>
        <name>S-adenosyl-L-methionine</name>
        <dbReference type="ChEBI" id="CHEBI:59789"/>
    </ligand>
</feature>
<dbReference type="InterPro" id="IPR029063">
    <property type="entry name" value="SAM-dependent_MTases_sf"/>
</dbReference>
<evidence type="ECO:0000256" key="12">
    <source>
        <dbReference type="PIRSR" id="PIRSR005461-1"/>
    </source>
</evidence>
<dbReference type="EC" id="2.1.1.166" evidence="6 11"/>
<evidence type="ECO:0000313" key="15">
    <source>
        <dbReference type="Proteomes" id="UP001329151"/>
    </source>
</evidence>
<comment type="similarity">
    <text evidence="11">Belongs to the class I-like SAM-binding methyltransferase superfamily. RNA methyltransferase RlmE family.</text>
</comment>
<name>A0AA86MIZ8_9BURK</name>
<reference evidence="14 15" key="1">
    <citation type="submission" date="2023-10" db="EMBL/GenBank/DDBJ databases">
        <title>Complete Genome Sequence of Limnobacter thiooxidans CS-K2T, Isolated from freshwater lake sediments in Bavaria, Germany.</title>
        <authorList>
            <person name="Naruki M."/>
            <person name="Watanabe A."/>
            <person name="Warashina T."/>
            <person name="Morita T."/>
            <person name="Arakawa K."/>
        </authorList>
    </citation>
    <scope>NUCLEOTIDE SEQUENCE [LARGE SCALE GENOMIC DNA]</scope>
    <source>
        <strain evidence="14 15">CS-K2</strain>
    </source>
</reference>
<evidence type="ECO:0000256" key="2">
    <source>
        <dbReference type="ARBA" id="ARBA00022603"/>
    </source>
</evidence>
<comment type="subcellular location">
    <subcellularLocation>
        <location evidence="11">Cytoplasm</location>
    </subcellularLocation>
</comment>
<keyword evidence="3 11" id="KW-0808">Transferase</keyword>
<dbReference type="GO" id="GO:0008650">
    <property type="term" value="F:rRNA (uridine-2'-O-)-methyltransferase activity"/>
    <property type="evidence" value="ECO:0007669"/>
    <property type="project" value="UniProtKB-UniRule"/>
</dbReference>